<feature type="site" description="Cleavage; by autolysis" evidence="9">
    <location>
        <begin position="192"/>
        <end position="193"/>
    </location>
</feature>
<dbReference type="GO" id="GO:0006592">
    <property type="term" value="P:ornithine biosynthetic process"/>
    <property type="evidence" value="ECO:0007669"/>
    <property type="project" value="TreeGrafter"/>
</dbReference>
<feature type="binding site" evidence="9">
    <location>
        <position position="280"/>
    </location>
    <ligand>
        <name>substrate</name>
    </ligand>
</feature>
<dbReference type="Gene3D" id="3.60.70.12">
    <property type="entry name" value="L-amino peptidase D-ALA esterase/amidase"/>
    <property type="match status" value="1"/>
</dbReference>
<dbReference type="SUPFAM" id="SSF56266">
    <property type="entry name" value="DmpA/ArgJ-like"/>
    <property type="match status" value="1"/>
</dbReference>
<comment type="pathway">
    <text evidence="9">Amino-acid biosynthesis; L-arginine biosynthesis; N(2)-acetyl-L-ornithine from L-glutamate: step 1/4.</text>
</comment>
<feature type="chain" id="PRO_5042303917" description="Arginine biosynthesis bifunctional protein ArgJ alpha chain" evidence="9">
    <location>
        <begin position="1"/>
        <end position="192"/>
    </location>
</feature>
<feature type="binding site" evidence="9">
    <location>
        <position position="193"/>
    </location>
    <ligand>
        <name>substrate</name>
    </ligand>
</feature>
<reference evidence="11 13" key="3">
    <citation type="submission" date="2018-06" db="EMBL/GenBank/DDBJ databases">
        <authorList>
            <consortium name="Pathogen Informatics"/>
            <person name="Doyle S."/>
        </authorList>
    </citation>
    <scope>NUCLEOTIDE SEQUENCE [LARGE SCALE GENOMIC DNA]</scope>
    <source>
        <strain evidence="11 13">NCTC13159</strain>
    </source>
</reference>
<dbReference type="NCBIfam" id="TIGR00120">
    <property type="entry name" value="ArgJ"/>
    <property type="match status" value="1"/>
</dbReference>
<dbReference type="EMBL" id="CP010310">
    <property type="protein sequence ID" value="AJC20075.1"/>
    <property type="molecule type" value="Genomic_DNA"/>
</dbReference>
<comment type="similarity">
    <text evidence="1 9">Belongs to the ArgJ family.</text>
</comment>
<evidence type="ECO:0000256" key="8">
    <source>
        <dbReference type="ARBA" id="ARBA00049439"/>
    </source>
</evidence>
<dbReference type="EC" id="2.3.1.1" evidence="9"/>
<accession>A0AAJ4ZE94</accession>
<feature type="binding site" evidence="9">
    <location>
        <position position="404"/>
    </location>
    <ligand>
        <name>substrate</name>
    </ligand>
</feature>
<keyword evidence="7 9" id="KW-0012">Acyltransferase</keyword>
<evidence type="ECO:0000313" key="11">
    <source>
        <dbReference type="EMBL" id="SUA91646.1"/>
    </source>
</evidence>
<comment type="pathway">
    <text evidence="9">Amino-acid biosynthesis; L-arginine biosynthesis; L-ornithine and N-acetyl-L-glutamate from L-glutamate and N(2)-acetyl-L-ornithine (cyclic): step 1/1.</text>
</comment>
<dbReference type="KEGG" id="ppul:RO07_05560"/>
<dbReference type="EMBL" id="UGSJ01000001">
    <property type="protein sequence ID" value="SUA91646.1"/>
    <property type="molecule type" value="Genomic_DNA"/>
</dbReference>
<comment type="subcellular location">
    <subcellularLocation>
        <location evidence="9">Cytoplasm</location>
    </subcellularLocation>
</comment>
<reference evidence="10" key="2">
    <citation type="submission" date="2016-11" db="EMBL/GenBank/DDBJ databases">
        <title>Complete Genome Sequencing of Pandoraea pulmonicola DSM 16583.</title>
        <authorList>
            <person name="Chan K.-G."/>
        </authorList>
    </citation>
    <scope>NUCLEOTIDE SEQUENCE</scope>
    <source>
        <strain evidence="10">DSM 16583</strain>
    </source>
</reference>
<dbReference type="InterPro" id="IPR042195">
    <property type="entry name" value="ArgJ_beta_C"/>
</dbReference>
<feature type="binding site" evidence="9">
    <location>
        <position position="409"/>
    </location>
    <ligand>
        <name>substrate</name>
    </ligand>
</feature>
<dbReference type="RefSeq" id="WP_039405988.1">
    <property type="nucleotide sequence ID" value="NZ_CP010310.2"/>
</dbReference>
<evidence type="ECO:0000256" key="1">
    <source>
        <dbReference type="ARBA" id="ARBA00006774"/>
    </source>
</evidence>
<dbReference type="GO" id="GO:0004042">
    <property type="term" value="F:L-glutamate N-acetyltransferase activity"/>
    <property type="evidence" value="ECO:0007669"/>
    <property type="project" value="UniProtKB-UniRule"/>
</dbReference>
<dbReference type="Proteomes" id="UP000035086">
    <property type="component" value="Chromosome"/>
</dbReference>
<sequence length="409" mass="43204">MAVNFPSIEASQLRAVPGVELGWAEANIRKPNRKDVLVMRLAPGSTVSGVFTTNRFCAAPVTVCKEHLAAHAGIRALVVNTGNANAGTGEPGMAATRQTCDALARLLSVSANQILPFSTGVILEPLPVDRLVAGLPRAIANLAPAHWYEAAQSIMTTDTLPKAASREIVIDGKTIVLTGISKGAGMIKPNMATMLGFVGTNARVAQPVLDALVKYVADRSFNAITIDGDTSTNDSFIVAATGQTDLPEIASTDTPAFAALRDALLSISQELAQLIVRDGEGATKFITVTVEGGRDVAECRQIAYAIGHSPLVKTAFFASDPNLGRILAAIGYAGVNDLDVSKIDLYLDDVLVARAGGRNADYREEDGQRVMKQSEITVRVVLGRGDAAATLWTCDLSHDYVSINADYRS</sequence>
<dbReference type="HAMAP" id="MF_01106">
    <property type="entry name" value="ArgJ"/>
    <property type="match status" value="1"/>
</dbReference>
<evidence type="ECO:0000256" key="4">
    <source>
        <dbReference type="ARBA" id="ARBA00022605"/>
    </source>
</evidence>
<keyword evidence="12" id="KW-1185">Reference proteome</keyword>
<name>A0AAJ4ZE94_PANPU</name>
<reference evidence="12" key="1">
    <citation type="submission" date="2014-12" db="EMBL/GenBank/DDBJ databases">
        <title>Complete Genome Sequencing of Pandoraea pulmonicola DSM 16583.</title>
        <authorList>
            <person name="Chan K.-G."/>
        </authorList>
    </citation>
    <scope>NUCLEOTIDE SEQUENCE [LARGE SCALE GENOMIC DNA]</scope>
    <source>
        <strain evidence="12">DSM 16583</strain>
    </source>
</reference>
<feature type="site" description="Involved in the stabilization of negative charge on the oxyanion by the formation of the oxyanion hole" evidence="9">
    <location>
        <position position="120"/>
    </location>
</feature>
<dbReference type="NCBIfam" id="NF003802">
    <property type="entry name" value="PRK05388.1"/>
    <property type="match status" value="1"/>
</dbReference>
<dbReference type="InterPro" id="IPR016117">
    <property type="entry name" value="ArgJ-like_dom_sf"/>
</dbReference>
<dbReference type="Gene3D" id="3.10.20.340">
    <property type="entry name" value="ArgJ beta chain, C-terminal domain"/>
    <property type="match status" value="1"/>
</dbReference>
<dbReference type="InterPro" id="IPR002813">
    <property type="entry name" value="Arg_biosynth_ArgJ"/>
</dbReference>
<feature type="site" description="Involved in the stabilization of negative charge on the oxyanion by the formation of the oxyanion hole" evidence="9">
    <location>
        <position position="119"/>
    </location>
</feature>
<evidence type="ECO:0000256" key="2">
    <source>
        <dbReference type="ARBA" id="ARBA00011475"/>
    </source>
</evidence>
<protein>
    <recommendedName>
        <fullName evidence="9">Arginine biosynthesis bifunctional protein ArgJ</fullName>
    </recommendedName>
    <domain>
        <recommendedName>
            <fullName evidence="9">Glutamate N-acetyltransferase</fullName>
            <ecNumber evidence="9">2.3.1.35</ecNumber>
        </recommendedName>
        <alternativeName>
            <fullName evidence="9">Ornithine acetyltransferase</fullName>
            <shortName evidence="9">OATase</shortName>
        </alternativeName>
        <alternativeName>
            <fullName evidence="9">Ornithine transacetylase</fullName>
        </alternativeName>
    </domain>
    <domain>
        <recommendedName>
            <fullName evidence="9">Amino-acid acetyltransferase</fullName>
            <ecNumber evidence="9">2.3.1.1</ecNumber>
        </recommendedName>
        <alternativeName>
            <fullName evidence="9">N-acetylglutamate synthase</fullName>
            <shortName evidence="9">AGSase</shortName>
        </alternativeName>
    </domain>
    <component>
        <recommendedName>
            <fullName evidence="9">Arginine biosynthesis bifunctional protein ArgJ alpha chain</fullName>
        </recommendedName>
    </component>
    <component>
        <recommendedName>
            <fullName evidence="9">Arginine biosynthesis bifunctional protein ArgJ beta chain</fullName>
        </recommendedName>
    </component>
</protein>
<keyword evidence="9" id="KW-0511">Multifunctional enzyme</keyword>
<evidence type="ECO:0000313" key="10">
    <source>
        <dbReference type="EMBL" id="AJC20075.1"/>
    </source>
</evidence>
<proteinExistence type="inferred from homology"/>
<dbReference type="Gene3D" id="3.30.2330.10">
    <property type="entry name" value="arginine biosynthesis bifunctional protein suprefamily"/>
    <property type="match status" value="1"/>
</dbReference>
<evidence type="ECO:0000313" key="13">
    <source>
        <dbReference type="Proteomes" id="UP000254589"/>
    </source>
</evidence>
<evidence type="ECO:0000256" key="6">
    <source>
        <dbReference type="ARBA" id="ARBA00022813"/>
    </source>
</evidence>
<organism evidence="11 13">
    <name type="scientific">Pandoraea pulmonicola</name>
    <dbReference type="NCBI Taxonomy" id="93221"/>
    <lineage>
        <taxon>Bacteria</taxon>
        <taxon>Pseudomonadati</taxon>
        <taxon>Pseudomonadota</taxon>
        <taxon>Betaproteobacteria</taxon>
        <taxon>Burkholderiales</taxon>
        <taxon>Burkholderiaceae</taxon>
        <taxon>Pandoraea</taxon>
    </lineage>
</organism>
<dbReference type="GO" id="GO:0005737">
    <property type="term" value="C:cytoplasm"/>
    <property type="evidence" value="ECO:0007669"/>
    <property type="project" value="UniProtKB-SubCell"/>
</dbReference>
<keyword evidence="5 9" id="KW-0808">Transferase</keyword>
<dbReference type="PANTHER" id="PTHR23100:SF0">
    <property type="entry name" value="ARGININE BIOSYNTHESIS BIFUNCTIONAL PROTEIN ARGJ, MITOCHONDRIAL"/>
    <property type="match status" value="1"/>
</dbReference>
<dbReference type="PANTHER" id="PTHR23100">
    <property type="entry name" value="ARGININE BIOSYNTHESIS BIFUNCTIONAL PROTEIN ARGJ"/>
    <property type="match status" value="1"/>
</dbReference>
<evidence type="ECO:0000313" key="12">
    <source>
        <dbReference type="Proteomes" id="UP000035086"/>
    </source>
</evidence>
<evidence type="ECO:0000256" key="7">
    <source>
        <dbReference type="ARBA" id="ARBA00023315"/>
    </source>
</evidence>
<dbReference type="CDD" id="cd02152">
    <property type="entry name" value="OAT"/>
    <property type="match status" value="1"/>
</dbReference>
<evidence type="ECO:0000256" key="9">
    <source>
        <dbReference type="HAMAP-Rule" id="MF_01106"/>
    </source>
</evidence>
<comment type="function">
    <text evidence="9">Catalyzes two activities which are involved in the cyclic version of arginine biosynthesis: the synthesis of N-acetylglutamate from glutamate and acetyl-CoA as the acetyl donor, and of ornithine by transacetylation between N(2)-acetylornithine and glutamate.</text>
</comment>
<dbReference type="FunFam" id="3.10.20.340:FF:000001">
    <property type="entry name" value="Arginine biosynthesis bifunctional protein ArgJ, chloroplastic"/>
    <property type="match status" value="1"/>
</dbReference>
<feature type="binding site" evidence="9">
    <location>
        <position position="182"/>
    </location>
    <ligand>
        <name>substrate</name>
    </ligand>
</feature>
<comment type="catalytic activity">
    <reaction evidence="8 9">
        <text>N(2)-acetyl-L-ornithine + L-glutamate = N-acetyl-L-glutamate + L-ornithine</text>
        <dbReference type="Rhea" id="RHEA:15349"/>
        <dbReference type="ChEBI" id="CHEBI:29985"/>
        <dbReference type="ChEBI" id="CHEBI:44337"/>
        <dbReference type="ChEBI" id="CHEBI:46911"/>
        <dbReference type="ChEBI" id="CHEBI:57805"/>
        <dbReference type="EC" id="2.3.1.35"/>
    </reaction>
</comment>
<dbReference type="Pfam" id="PF01960">
    <property type="entry name" value="ArgJ"/>
    <property type="match status" value="1"/>
</dbReference>
<gene>
    <name evidence="9 11" type="primary">argJ</name>
    <name evidence="11" type="ORF">NCTC13159_03157</name>
    <name evidence="10" type="ORF">RO07_05560</name>
</gene>
<keyword evidence="3 9" id="KW-0055">Arginine biosynthesis</keyword>
<evidence type="ECO:0000256" key="5">
    <source>
        <dbReference type="ARBA" id="ARBA00022679"/>
    </source>
</evidence>
<dbReference type="GO" id="GO:0004358">
    <property type="term" value="F:L-glutamate N-acetyltransferase activity, acting on acetyl-L-ornithine as donor"/>
    <property type="evidence" value="ECO:0007669"/>
    <property type="project" value="UniProtKB-UniRule"/>
</dbReference>
<keyword evidence="9" id="KW-0963">Cytoplasm</keyword>
<feature type="binding site" evidence="9">
    <location>
        <position position="156"/>
    </location>
    <ligand>
        <name>substrate</name>
    </ligand>
</feature>
<dbReference type="GO" id="GO:0006526">
    <property type="term" value="P:L-arginine biosynthetic process"/>
    <property type="evidence" value="ECO:0007669"/>
    <property type="project" value="UniProtKB-UniRule"/>
</dbReference>
<dbReference type="AlphaFoldDB" id="A0AAJ4ZE94"/>
<evidence type="ECO:0000256" key="3">
    <source>
        <dbReference type="ARBA" id="ARBA00022571"/>
    </source>
</evidence>
<dbReference type="Proteomes" id="UP000254589">
    <property type="component" value="Unassembled WGS sequence"/>
</dbReference>
<dbReference type="EC" id="2.3.1.35" evidence="9"/>
<feature type="chain" id="PRO_5042303918" description="Arginine biosynthesis bifunctional protein ArgJ beta chain" evidence="9">
    <location>
        <begin position="193"/>
        <end position="409"/>
    </location>
</feature>
<feature type="active site" description="Nucleophile" evidence="9">
    <location>
        <position position="193"/>
    </location>
</feature>
<keyword evidence="6 9" id="KW-0068">Autocatalytic cleavage</keyword>
<comment type="catalytic activity">
    <reaction evidence="9">
        <text>L-glutamate + acetyl-CoA = N-acetyl-L-glutamate + CoA + H(+)</text>
        <dbReference type="Rhea" id="RHEA:24292"/>
        <dbReference type="ChEBI" id="CHEBI:15378"/>
        <dbReference type="ChEBI" id="CHEBI:29985"/>
        <dbReference type="ChEBI" id="CHEBI:44337"/>
        <dbReference type="ChEBI" id="CHEBI:57287"/>
        <dbReference type="ChEBI" id="CHEBI:57288"/>
        <dbReference type="EC" id="2.3.1.1"/>
    </reaction>
</comment>
<dbReference type="FunFam" id="3.60.70.12:FF:000001">
    <property type="entry name" value="Arginine biosynthesis bifunctional protein ArgJ, chloroplastic"/>
    <property type="match status" value="1"/>
</dbReference>
<comment type="subunit">
    <text evidence="2 9">Heterotetramer of two alpha and two beta chains.</text>
</comment>
<keyword evidence="4 9" id="KW-0028">Amino-acid biosynthesis</keyword>